<comment type="subcellular location">
    <subcellularLocation>
        <location evidence="1">Secreted</location>
        <location evidence="1">Extracellular space</location>
        <location evidence="1">Extracellular matrix</location>
    </subcellularLocation>
</comment>
<dbReference type="Proteomes" id="UP000694523">
    <property type="component" value="Unplaced"/>
</dbReference>
<dbReference type="Pfam" id="PF00386">
    <property type="entry name" value="C1q"/>
    <property type="match status" value="2"/>
</dbReference>
<dbReference type="SMART" id="SM00110">
    <property type="entry name" value="C1Q"/>
    <property type="match status" value="2"/>
</dbReference>
<feature type="region of interest" description="Disordered" evidence="4">
    <location>
        <begin position="142"/>
        <end position="175"/>
    </location>
</feature>
<dbReference type="InterPro" id="IPR008983">
    <property type="entry name" value="Tumour_necrosis_fac-like_dom"/>
</dbReference>
<protein>
    <recommendedName>
        <fullName evidence="5">C1q domain-containing protein</fullName>
    </recommendedName>
</protein>
<evidence type="ECO:0000313" key="6">
    <source>
        <dbReference type="Ensembl" id="ENSNMLP00000001670.1"/>
    </source>
</evidence>
<organism evidence="6 7">
    <name type="scientific">Neogobius melanostomus</name>
    <name type="common">round goby</name>
    <dbReference type="NCBI Taxonomy" id="47308"/>
    <lineage>
        <taxon>Eukaryota</taxon>
        <taxon>Metazoa</taxon>
        <taxon>Chordata</taxon>
        <taxon>Craniata</taxon>
        <taxon>Vertebrata</taxon>
        <taxon>Euteleostomi</taxon>
        <taxon>Actinopterygii</taxon>
        <taxon>Neopterygii</taxon>
        <taxon>Teleostei</taxon>
        <taxon>Neoteleostei</taxon>
        <taxon>Acanthomorphata</taxon>
        <taxon>Gobiaria</taxon>
        <taxon>Gobiiformes</taxon>
        <taxon>Gobioidei</taxon>
        <taxon>Gobiidae</taxon>
        <taxon>Benthophilinae</taxon>
        <taxon>Neogobiini</taxon>
        <taxon>Neogobius</taxon>
    </lineage>
</organism>
<evidence type="ECO:0000256" key="2">
    <source>
        <dbReference type="ARBA" id="ARBA00022525"/>
    </source>
</evidence>
<feature type="compositionally biased region" description="Pro residues" evidence="4">
    <location>
        <begin position="149"/>
        <end position="167"/>
    </location>
</feature>
<dbReference type="PANTHER" id="PTHR15427">
    <property type="entry name" value="EMILIN ELASTIN MICROFIBRIL INTERFACE-LOCATED PROTEIN ELASTIN MICROFIBRIL INTERFACER"/>
    <property type="match status" value="1"/>
</dbReference>
<dbReference type="SUPFAM" id="SSF49842">
    <property type="entry name" value="TNF-like"/>
    <property type="match status" value="2"/>
</dbReference>
<dbReference type="Ensembl" id="ENSNMLT00000001932.1">
    <property type="protein sequence ID" value="ENSNMLP00000001670.1"/>
    <property type="gene ID" value="ENSNMLG00000001276.1"/>
</dbReference>
<keyword evidence="2" id="KW-0964">Secreted</keyword>
<dbReference type="PANTHER" id="PTHR15427:SF21">
    <property type="entry name" value="COMPLEMENT C1Q AND TUMOR NECROSIS FACTOR-RELATED PROTEIN 9A"/>
    <property type="match status" value="1"/>
</dbReference>
<accession>A0A8C6WEL7</accession>
<evidence type="ECO:0000313" key="7">
    <source>
        <dbReference type="Proteomes" id="UP000694523"/>
    </source>
</evidence>
<keyword evidence="7" id="KW-1185">Reference proteome</keyword>
<dbReference type="PRINTS" id="PR00007">
    <property type="entry name" value="COMPLEMNTC1Q"/>
</dbReference>
<keyword evidence="3" id="KW-0272">Extracellular matrix</keyword>
<feature type="domain" description="C1q" evidence="5">
    <location>
        <begin position="29"/>
        <end position="163"/>
    </location>
</feature>
<dbReference type="InterPro" id="IPR001073">
    <property type="entry name" value="C1q_dom"/>
</dbReference>
<reference evidence="6" key="2">
    <citation type="submission" date="2025-09" db="UniProtKB">
        <authorList>
            <consortium name="Ensembl"/>
        </authorList>
    </citation>
    <scope>IDENTIFICATION</scope>
</reference>
<feature type="domain" description="C1q" evidence="5">
    <location>
        <begin position="170"/>
        <end position="288"/>
    </location>
</feature>
<dbReference type="PROSITE" id="PS50871">
    <property type="entry name" value="C1Q"/>
    <property type="match status" value="2"/>
</dbReference>
<evidence type="ECO:0000256" key="3">
    <source>
        <dbReference type="ARBA" id="ARBA00022530"/>
    </source>
</evidence>
<evidence type="ECO:0000256" key="4">
    <source>
        <dbReference type="SAM" id="MobiDB-lite"/>
    </source>
</evidence>
<proteinExistence type="predicted"/>
<dbReference type="Gene3D" id="2.60.120.40">
    <property type="match status" value="2"/>
</dbReference>
<evidence type="ECO:0000259" key="5">
    <source>
        <dbReference type="PROSITE" id="PS50871"/>
    </source>
</evidence>
<sequence>RLHLLLGYPEDGPVPLAGEHTFPHPGPSLPAPTVAFSARLGNNYPARHTPIVFHEVIYNRPGHYDQRSGIFTCVIPGVYEFHMTLQIFNANVGVDLMCNRDLLLHSYNSQHSAHIMSSGSTITRLHRGDRVYLVINEGTNSLVKDSQGPPGPPGPQGPPGSPGPQGPQGPTEPIAFDEAIYNHPGHYDPCTGIFTCVIPGVYEFYMTLNIYNGRVGVDLMCNRDHLLHSYNTHHKGFIISSGSAITRLFKGDRVYLVINGGSNSLVKNSQFSGHLLISIQFIGCKELKMVIC</sequence>
<evidence type="ECO:0000256" key="1">
    <source>
        <dbReference type="ARBA" id="ARBA00004498"/>
    </source>
</evidence>
<dbReference type="AlphaFoldDB" id="A0A8C6WEL7"/>
<reference evidence="6" key="1">
    <citation type="submission" date="2025-08" db="UniProtKB">
        <authorList>
            <consortium name="Ensembl"/>
        </authorList>
    </citation>
    <scope>IDENTIFICATION</scope>
</reference>
<name>A0A8C6WEL7_9GOBI</name>
<dbReference type="InterPro" id="IPR050392">
    <property type="entry name" value="Collagen/C1q_domain"/>
</dbReference>